<dbReference type="GeneID" id="106176775"/>
<gene>
    <name evidence="5" type="primary">LOC106176775</name>
</gene>
<evidence type="ECO:0000256" key="1">
    <source>
        <dbReference type="SAM" id="MobiDB-lite"/>
    </source>
</evidence>
<name>A0A1S3JWE5_LINAN</name>
<accession>A0A1S3JWE5</accession>
<dbReference type="InterPro" id="IPR054537">
    <property type="entry name" value="HECA_N"/>
</dbReference>
<dbReference type="InParanoid" id="A0A1S3JWE5"/>
<dbReference type="InterPro" id="IPR026066">
    <property type="entry name" value="Headcase"/>
</dbReference>
<dbReference type="PANTHER" id="PTHR13425:SF3">
    <property type="entry name" value="HEADCASE PROTEIN HOMOLOG"/>
    <property type="match status" value="1"/>
</dbReference>
<evidence type="ECO:0000313" key="5">
    <source>
        <dbReference type="RefSeq" id="XP_013414750.1"/>
    </source>
</evidence>
<feature type="compositionally biased region" description="Gly residues" evidence="1">
    <location>
        <begin position="202"/>
        <end position="213"/>
    </location>
</feature>
<feature type="domain" description="Headcase middle" evidence="3">
    <location>
        <begin position="289"/>
        <end position="481"/>
    </location>
</feature>
<dbReference type="Pfam" id="PF15353">
    <property type="entry name" value="HECA_N"/>
    <property type="match status" value="1"/>
</dbReference>
<keyword evidence="4" id="KW-1185">Reference proteome</keyword>
<evidence type="ECO:0000259" key="2">
    <source>
        <dbReference type="Pfam" id="PF15353"/>
    </source>
</evidence>
<feature type="region of interest" description="Disordered" evidence="1">
    <location>
        <begin position="189"/>
        <end position="214"/>
    </location>
</feature>
<sequence>MLLTVPAFFASCSDQVGSISNRMPRHQRGKSKEAHENAIAEDAVRQEADNNGNDTNQNVNMCCLPTGCSIEEAINVNDPGDAVRVECNNDQCSYGNWMHRECFDAWEETVLSFLRSCGRARSWSEKQRLQNLWTKKGYDLAFKACDCKCGKGHLRKDLNYIPKTNTAQKQKKHKKKTDKALPVINNSSKLQQHHCNSSNANVGGGSNGNGGYGHHTNKPNLHVRIRAGSLGSTGSISPTSSSPPLSSTPPVLFTGSSNNNNTNHVNNNILKKVVSPRLDNMFADPGQAATGNIFKRRPDLTAFNTLPRYQQNPYHIKMEDEGPHGNDDMRCFILANLSTYKCTSVPCVLCGSDLPVFDRYPLIDGTFFLSPLRYNNDIKVEADGRVQYLNAACMSCLEGGCELRCCACRKRWYGNTLLLGGMYSYDIFAAMPCCQMRLTCKSCRRIILDASTGGLQFYSQYSRSISCPACKNQDYHFVKPLQECFLAKQQTIWNC</sequence>
<dbReference type="KEGG" id="lak:106176775"/>
<feature type="domain" description="Headcase N-terminal" evidence="2">
    <location>
        <begin position="61"/>
        <end position="160"/>
    </location>
</feature>
<dbReference type="Proteomes" id="UP000085678">
    <property type="component" value="Unplaced"/>
</dbReference>
<evidence type="ECO:0000259" key="3">
    <source>
        <dbReference type="Pfam" id="PF16002"/>
    </source>
</evidence>
<organism evidence="4 5">
    <name type="scientific">Lingula anatina</name>
    <name type="common">Brachiopod</name>
    <name type="synonym">Lingula unguis</name>
    <dbReference type="NCBI Taxonomy" id="7574"/>
    <lineage>
        <taxon>Eukaryota</taxon>
        <taxon>Metazoa</taxon>
        <taxon>Spiralia</taxon>
        <taxon>Lophotrochozoa</taxon>
        <taxon>Brachiopoda</taxon>
        <taxon>Linguliformea</taxon>
        <taxon>Lingulata</taxon>
        <taxon>Lingulida</taxon>
        <taxon>Linguloidea</taxon>
        <taxon>Lingulidae</taxon>
        <taxon>Lingula</taxon>
    </lineage>
</organism>
<dbReference type="InterPro" id="IPR031947">
    <property type="entry name" value="Headcase_mid"/>
</dbReference>
<dbReference type="OrthoDB" id="10012848at2759"/>
<dbReference type="PANTHER" id="PTHR13425">
    <property type="entry name" value="HEADCASE PROTEIN"/>
    <property type="match status" value="1"/>
</dbReference>
<reference evidence="5" key="1">
    <citation type="journal article" date="2015" name="Nat. Commun.">
        <title>The Lingula genome provides insights into brachiopod evolution and the origin of phosphate biomineralization.</title>
        <authorList>
            <person name="Luo Y.J."/>
            <person name="Takeuchi T."/>
            <person name="Koyanagi R."/>
            <person name="Yamada L."/>
            <person name="Kanda M."/>
            <person name="Khalturina M."/>
            <person name="Fujie M."/>
            <person name="Yamasaki S.I."/>
            <person name="Endo K."/>
            <person name="Satoh N."/>
        </authorList>
    </citation>
    <scope>NUCLEOTIDE SEQUENCE</scope>
</reference>
<dbReference type="FunCoup" id="A0A1S3JWE5">
    <property type="interactions" value="714"/>
</dbReference>
<reference evidence="5" key="2">
    <citation type="submission" date="2025-08" db="UniProtKB">
        <authorList>
            <consortium name="RefSeq"/>
        </authorList>
    </citation>
    <scope>IDENTIFICATION</scope>
</reference>
<dbReference type="Pfam" id="PF16002">
    <property type="entry name" value="Headcase"/>
    <property type="match status" value="1"/>
</dbReference>
<proteinExistence type="predicted"/>
<dbReference type="RefSeq" id="XP_013414750.1">
    <property type="nucleotide sequence ID" value="XM_013559296.1"/>
</dbReference>
<evidence type="ECO:0000313" key="4">
    <source>
        <dbReference type="Proteomes" id="UP000085678"/>
    </source>
</evidence>
<protein>
    <submittedName>
        <fullName evidence="5">Headcase protein</fullName>
    </submittedName>
</protein>
<dbReference type="AlphaFoldDB" id="A0A1S3JWE5"/>